<dbReference type="RefSeq" id="WP_270105919.1">
    <property type="nucleotide sequence ID" value="NZ_CP121252.1"/>
</dbReference>
<protein>
    <submittedName>
        <fullName evidence="2">Uncharacterized protein</fullName>
    </submittedName>
</protein>
<name>A0ABY8H8A9_9MICC</name>
<proteinExistence type="predicted"/>
<feature type="compositionally biased region" description="Basic residues" evidence="1">
    <location>
        <begin position="21"/>
        <end position="31"/>
    </location>
</feature>
<feature type="region of interest" description="Disordered" evidence="1">
    <location>
        <begin position="1"/>
        <end position="43"/>
    </location>
</feature>
<evidence type="ECO:0000313" key="2">
    <source>
        <dbReference type="EMBL" id="WFP17392.1"/>
    </source>
</evidence>
<sequence length="175" mass="19338">MFTSVTITAAEGAETPVTGGSRRRRNRHGRGLRGPLHPQSLPRYSSRHLRFGETLANAIDRLAEVVGEDVHQVSFRYTMIPLHLERRLQVFQGGGAEAVGDLLSDVEHGATDIPTITVHRMAIESRVSTRGADPHADHDELATAMIEELTYRALVRAWSRWTGIPVEEIDPSAAQ</sequence>
<reference evidence="2 3" key="1">
    <citation type="submission" date="2023-04" db="EMBL/GenBank/DDBJ databases">
        <title>Funneling lignin-derived compounds into biodiesel using alkali-halophilic Citricoccus sp. P2.</title>
        <authorList>
            <person name="Luo C.-B."/>
        </authorList>
    </citation>
    <scope>NUCLEOTIDE SEQUENCE [LARGE SCALE GENOMIC DNA]</scope>
    <source>
        <strain evidence="2 3">P2</strain>
    </source>
</reference>
<dbReference type="EMBL" id="CP121252">
    <property type="protein sequence ID" value="WFP17392.1"/>
    <property type="molecule type" value="Genomic_DNA"/>
</dbReference>
<evidence type="ECO:0000256" key="1">
    <source>
        <dbReference type="SAM" id="MobiDB-lite"/>
    </source>
</evidence>
<gene>
    <name evidence="2" type="ORF">P8192_04590</name>
</gene>
<evidence type="ECO:0000313" key="3">
    <source>
        <dbReference type="Proteomes" id="UP001219037"/>
    </source>
</evidence>
<organism evidence="2 3">
    <name type="scientific">Citricoccus muralis</name>
    <dbReference type="NCBI Taxonomy" id="169134"/>
    <lineage>
        <taxon>Bacteria</taxon>
        <taxon>Bacillati</taxon>
        <taxon>Actinomycetota</taxon>
        <taxon>Actinomycetes</taxon>
        <taxon>Micrococcales</taxon>
        <taxon>Micrococcaceae</taxon>
        <taxon>Citricoccus</taxon>
    </lineage>
</organism>
<keyword evidence="3" id="KW-1185">Reference proteome</keyword>
<accession>A0ABY8H8A9</accession>
<dbReference type="Proteomes" id="UP001219037">
    <property type="component" value="Chromosome"/>
</dbReference>